<accession>A0ABT0HN80</accession>
<evidence type="ECO:0008006" key="3">
    <source>
        <dbReference type="Google" id="ProtNLM"/>
    </source>
</evidence>
<dbReference type="EMBL" id="JALPRF010000003">
    <property type="protein sequence ID" value="MCK8493624.1"/>
    <property type="molecule type" value="Genomic_DNA"/>
</dbReference>
<evidence type="ECO:0000313" key="2">
    <source>
        <dbReference type="Proteomes" id="UP001202180"/>
    </source>
</evidence>
<reference evidence="1 2" key="1">
    <citation type="submission" date="2022-04" db="EMBL/GenBank/DDBJ databases">
        <title>Spirosoma sp. strain RP8 genome sequencing and assembly.</title>
        <authorList>
            <person name="Jung Y."/>
        </authorList>
    </citation>
    <scope>NUCLEOTIDE SEQUENCE [LARGE SCALE GENOMIC DNA]</scope>
    <source>
        <strain evidence="1 2">RP8</strain>
    </source>
</reference>
<sequence>MNKRINQSIIPSAKKAYKTPKLKVLGNVKKLTLKVGSNTDGFGGTFV</sequence>
<gene>
    <name evidence="1" type="ORF">M0L20_17290</name>
</gene>
<organism evidence="1 2">
    <name type="scientific">Spirosoma liriopis</name>
    <dbReference type="NCBI Taxonomy" id="2937440"/>
    <lineage>
        <taxon>Bacteria</taxon>
        <taxon>Pseudomonadati</taxon>
        <taxon>Bacteroidota</taxon>
        <taxon>Cytophagia</taxon>
        <taxon>Cytophagales</taxon>
        <taxon>Cytophagaceae</taxon>
        <taxon>Spirosoma</taxon>
    </lineage>
</organism>
<comment type="caution">
    <text evidence="1">The sequence shown here is derived from an EMBL/GenBank/DDBJ whole genome shotgun (WGS) entry which is preliminary data.</text>
</comment>
<name>A0ABT0HN80_9BACT</name>
<protein>
    <recommendedName>
        <fullName evidence="3">Lasso RiPP family leader peptide-containing protein</fullName>
    </recommendedName>
</protein>
<keyword evidence="2" id="KW-1185">Reference proteome</keyword>
<proteinExistence type="predicted"/>
<dbReference type="RefSeq" id="WP_248478226.1">
    <property type="nucleotide sequence ID" value="NZ_JALPRF010000003.1"/>
</dbReference>
<evidence type="ECO:0000313" key="1">
    <source>
        <dbReference type="EMBL" id="MCK8493624.1"/>
    </source>
</evidence>
<dbReference type="Proteomes" id="UP001202180">
    <property type="component" value="Unassembled WGS sequence"/>
</dbReference>